<evidence type="ECO:0000256" key="2">
    <source>
        <dbReference type="ARBA" id="ARBA00022598"/>
    </source>
</evidence>
<dbReference type="InterPro" id="IPR004115">
    <property type="entry name" value="GAD-like_sf"/>
</dbReference>
<keyword evidence="4" id="KW-0067">ATP-binding</keyword>
<evidence type="ECO:0000256" key="6">
    <source>
        <dbReference type="ARBA" id="ARBA00023146"/>
    </source>
</evidence>
<dbReference type="PANTHER" id="PTHR22594:SF5">
    <property type="entry name" value="ASPARTATE--TRNA LIGASE, MITOCHONDRIAL"/>
    <property type="match status" value="1"/>
</dbReference>
<dbReference type="Pfam" id="PF02938">
    <property type="entry name" value="GAD"/>
    <property type="match status" value="1"/>
</dbReference>
<comment type="caution">
    <text evidence="8">The sequence shown here is derived from an EMBL/GenBank/DDBJ whole genome shotgun (WGS) entry which is preliminary data.</text>
</comment>
<evidence type="ECO:0000256" key="1">
    <source>
        <dbReference type="ARBA" id="ARBA00006303"/>
    </source>
</evidence>
<gene>
    <name evidence="8" type="ORF">S01H4_38353</name>
</gene>
<dbReference type="InterPro" id="IPR045864">
    <property type="entry name" value="aa-tRNA-synth_II/BPL/LPL"/>
</dbReference>
<dbReference type="GO" id="GO:0004815">
    <property type="term" value="F:aspartate-tRNA ligase activity"/>
    <property type="evidence" value="ECO:0007669"/>
    <property type="project" value="TreeGrafter"/>
</dbReference>
<dbReference type="Pfam" id="PF00152">
    <property type="entry name" value="tRNA-synt_2"/>
    <property type="match status" value="1"/>
</dbReference>
<keyword evidence="2" id="KW-0436">Ligase</keyword>
<evidence type="ECO:0000256" key="5">
    <source>
        <dbReference type="ARBA" id="ARBA00022917"/>
    </source>
</evidence>
<organism evidence="8">
    <name type="scientific">marine sediment metagenome</name>
    <dbReference type="NCBI Taxonomy" id="412755"/>
    <lineage>
        <taxon>unclassified sequences</taxon>
        <taxon>metagenomes</taxon>
        <taxon>ecological metagenomes</taxon>
    </lineage>
</organism>
<dbReference type="SUPFAM" id="SSF55261">
    <property type="entry name" value="GAD domain-like"/>
    <property type="match status" value="1"/>
</dbReference>
<dbReference type="InterPro" id="IPR006195">
    <property type="entry name" value="aa-tRNA-synth_II"/>
</dbReference>
<dbReference type="InterPro" id="IPR004364">
    <property type="entry name" value="Aa-tRNA-synt_II"/>
</dbReference>
<dbReference type="PROSITE" id="PS50862">
    <property type="entry name" value="AA_TRNA_LIGASE_II"/>
    <property type="match status" value="1"/>
</dbReference>
<dbReference type="GO" id="GO:0006422">
    <property type="term" value="P:aspartyl-tRNA aminoacylation"/>
    <property type="evidence" value="ECO:0007669"/>
    <property type="project" value="TreeGrafter"/>
</dbReference>
<dbReference type="Gene3D" id="3.30.930.10">
    <property type="entry name" value="Bira Bifunctional Protein, Domain 2"/>
    <property type="match status" value="1"/>
</dbReference>
<sequence>MVPSRLHPGEFYALPQSPQQLKQLLMIAGVERYFQIARCFRDEDTRADRQPEFTQLDLEMSFVEEEDILNLMEELFISMAEAIKPDLRLIKPFPRLNYAQAIERYGTDKPDLRFGLEIRDLSDIAIQSSFSIFRSAITNGGKVKGICAPGCATYTRSQLDELNKMAQGLGAKGLVTISLGTSAGSLNDLTVEMVRSVAAKFLTLDQIKQMAERLGANTGDLLLIIAGEPEVINVVLAELRQEWDIGLNWLSLTSS</sequence>
<evidence type="ECO:0000313" key="8">
    <source>
        <dbReference type="EMBL" id="GAH05165.1"/>
    </source>
</evidence>
<dbReference type="Gene3D" id="3.30.1360.30">
    <property type="entry name" value="GAD-like domain"/>
    <property type="match status" value="1"/>
</dbReference>
<accession>X1DA48</accession>
<feature type="non-terminal residue" evidence="8">
    <location>
        <position position="255"/>
    </location>
</feature>
<proteinExistence type="inferred from homology"/>
<dbReference type="GO" id="GO:0005524">
    <property type="term" value="F:ATP binding"/>
    <property type="evidence" value="ECO:0007669"/>
    <property type="project" value="UniProtKB-KW"/>
</dbReference>
<dbReference type="EMBL" id="BART01020679">
    <property type="protein sequence ID" value="GAH05165.1"/>
    <property type="molecule type" value="Genomic_DNA"/>
</dbReference>
<protein>
    <recommendedName>
        <fullName evidence="7">Aminoacyl-transfer RNA synthetases class-II family profile domain-containing protein</fullName>
    </recommendedName>
</protein>
<evidence type="ECO:0000256" key="4">
    <source>
        <dbReference type="ARBA" id="ARBA00022840"/>
    </source>
</evidence>
<dbReference type="AlphaFoldDB" id="X1DA48"/>
<dbReference type="PANTHER" id="PTHR22594">
    <property type="entry name" value="ASPARTYL/LYSYL-TRNA SYNTHETASE"/>
    <property type="match status" value="1"/>
</dbReference>
<reference evidence="8" key="1">
    <citation type="journal article" date="2014" name="Front. Microbiol.">
        <title>High frequency of phylogenetically diverse reductive dehalogenase-homologous genes in deep subseafloor sedimentary metagenomes.</title>
        <authorList>
            <person name="Kawai M."/>
            <person name="Futagami T."/>
            <person name="Toyoda A."/>
            <person name="Takaki Y."/>
            <person name="Nishi S."/>
            <person name="Hori S."/>
            <person name="Arai W."/>
            <person name="Tsubouchi T."/>
            <person name="Morono Y."/>
            <person name="Uchiyama I."/>
            <person name="Ito T."/>
            <person name="Fujiyama A."/>
            <person name="Inagaki F."/>
            <person name="Takami H."/>
        </authorList>
    </citation>
    <scope>NUCLEOTIDE SEQUENCE</scope>
    <source>
        <strain evidence="8">Expedition CK06-06</strain>
    </source>
</reference>
<evidence type="ECO:0000256" key="3">
    <source>
        <dbReference type="ARBA" id="ARBA00022741"/>
    </source>
</evidence>
<keyword evidence="3" id="KW-0547">Nucleotide-binding</keyword>
<keyword evidence="5" id="KW-0648">Protein biosynthesis</keyword>
<dbReference type="InterPro" id="IPR002312">
    <property type="entry name" value="Asp/Asn-tRNA-synth_IIb"/>
</dbReference>
<keyword evidence="6" id="KW-0030">Aminoacyl-tRNA synthetase</keyword>
<evidence type="ECO:0000259" key="7">
    <source>
        <dbReference type="PROSITE" id="PS50862"/>
    </source>
</evidence>
<dbReference type="InterPro" id="IPR029351">
    <property type="entry name" value="GAD_dom"/>
</dbReference>
<feature type="domain" description="Aminoacyl-transfer RNA synthetases class-II family profile" evidence="7">
    <location>
        <begin position="31"/>
        <end position="119"/>
    </location>
</feature>
<dbReference type="SUPFAM" id="SSF55681">
    <property type="entry name" value="Class II aaRS and biotin synthetases"/>
    <property type="match status" value="1"/>
</dbReference>
<dbReference type="PRINTS" id="PR01042">
    <property type="entry name" value="TRNASYNTHASP"/>
</dbReference>
<dbReference type="GO" id="GO:0005737">
    <property type="term" value="C:cytoplasm"/>
    <property type="evidence" value="ECO:0007669"/>
    <property type="project" value="InterPro"/>
</dbReference>
<name>X1DA48_9ZZZZ</name>
<comment type="similarity">
    <text evidence="1">Belongs to the class-II aminoacyl-tRNA synthetase family. Type 1 subfamily.</text>
</comment>